<dbReference type="AlphaFoldDB" id="A0A835CA86"/>
<comment type="caution">
    <text evidence="2">The sequence shown here is derived from an EMBL/GenBank/DDBJ whole genome shotgun (WGS) entry which is preliminary data.</text>
</comment>
<dbReference type="EMBL" id="JAAIUW010000004">
    <property type="protein sequence ID" value="KAF7836231.1"/>
    <property type="molecule type" value="Genomic_DNA"/>
</dbReference>
<keyword evidence="1" id="KW-0472">Membrane</keyword>
<gene>
    <name evidence="2" type="ORF">G2W53_011090</name>
</gene>
<evidence type="ECO:0000256" key="1">
    <source>
        <dbReference type="SAM" id="Phobius"/>
    </source>
</evidence>
<accession>A0A835CA86</accession>
<keyword evidence="1" id="KW-0812">Transmembrane</keyword>
<evidence type="ECO:0000313" key="3">
    <source>
        <dbReference type="Proteomes" id="UP000634136"/>
    </source>
</evidence>
<reference evidence="2" key="1">
    <citation type="submission" date="2020-09" db="EMBL/GenBank/DDBJ databases">
        <title>Genome-Enabled Discovery of Anthraquinone Biosynthesis in Senna tora.</title>
        <authorList>
            <person name="Kang S.-H."/>
            <person name="Pandey R.P."/>
            <person name="Lee C.-M."/>
            <person name="Sim J.-S."/>
            <person name="Jeong J.-T."/>
            <person name="Choi B.-S."/>
            <person name="Jung M."/>
            <person name="Ginzburg D."/>
            <person name="Zhao K."/>
            <person name="Won S.Y."/>
            <person name="Oh T.-J."/>
            <person name="Yu Y."/>
            <person name="Kim N.-H."/>
            <person name="Lee O.R."/>
            <person name="Lee T.-H."/>
            <person name="Bashyal P."/>
            <person name="Kim T.-S."/>
            <person name="Lee W.-H."/>
            <person name="Kawkins C."/>
            <person name="Kim C.-K."/>
            <person name="Kim J.S."/>
            <person name="Ahn B.O."/>
            <person name="Rhee S.Y."/>
            <person name="Sohng J.K."/>
        </authorList>
    </citation>
    <scope>NUCLEOTIDE SEQUENCE</scope>
    <source>
        <tissue evidence="2">Leaf</tissue>
    </source>
</reference>
<dbReference type="Proteomes" id="UP000634136">
    <property type="component" value="Unassembled WGS sequence"/>
</dbReference>
<keyword evidence="1" id="KW-1133">Transmembrane helix</keyword>
<organism evidence="2 3">
    <name type="scientific">Senna tora</name>
    <dbReference type="NCBI Taxonomy" id="362788"/>
    <lineage>
        <taxon>Eukaryota</taxon>
        <taxon>Viridiplantae</taxon>
        <taxon>Streptophyta</taxon>
        <taxon>Embryophyta</taxon>
        <taxon>Tracheophyta</taxon>
        <taxon>Spermatophyta</taxon>
        <taxon>Magnoliopsida</taxon>
        <taxon>eudicotyledons</taxon>
        <taxon>Gunneridae</taxon>
        <taxon>Pentapetalae</taxon>
        <taxon>rosids</taxon>
        <taxon>fabids</taxon>
        <taxon>Fabales</taxon>
        <taxon>Fabaceae</taxon>
        <taxon>Caesalpinioideae</taxon>
        <taxon>Cassia clade</taxon>
        <taxon>Senna</taxon>
    </lineage>
</organism>
<proteinExistence type="predicted"/>
<keyword evidence="3" id="KW-1185">Reference proteome</keyword>
<sequence>MTHSDSRGAVRTRRRLLKPLAFSVHSLALLSILTVASVLFARDSDFRDLGRKRGTLGFA</sequence>
<name>A0A835CA86_9FABA</name>
<feature type="transmembrane region" description="Helical" evidence="1">
    <location>
        <begin position="20"/>
        <end position="41"/>
    </location>
</feature>
<evidence type="ECO:0000313" key="2">
    <source>
        <dbReference type="EMBL" id="KAF7836231.1"/>
    </source>
</evidence>
<protein>
    <submittedName>
        <fullName evidence="2">Uncharacterized protein</fullName>
    </submittedName>
</protein>